<feature type="signal peptide" evidence="2">
    <location>
        <begin position="1"/>
        <end position="21"/>
    </location>
</feature>
<keyword evidence="1" id="KW-0472">Membrane</keyword>
<accession>A0ABP1GC53</accession>
<evidence type="ECO:0000256" key="1">
    <source>
        <dbReference type="SAM" id="Phobius"/>
    </source>
</evidence>
<feature type="transmembrane region" description="Helical" evidence="1">
    <location>
        <begin position="353"/>
        <end position="375"/>
    </location>
</feature>
<keyword evidence="1" id="KW-0812">Transmembrane</keyword>
<evidence type="ECO:0000313" key="3">
    <source>
        <dbReference type="EMBL" id="CAL5228144.1"/>
    </source>
</evidence>
<keyword evidence="1" id="KW-1133">Transmembrane helix</keyword>
<evidence type="ECO:0000313" key="4">
    <source>
        <dbReference type="Proteomes" id="UP001497392"/>
    </source>
</evidence>
<organism evidence="3 4">
    <name type="scientific">Coccomyxa viridis</name>
    <dbReference type="NCBI Taxonomy" id="1274662"/>
    <lineage>
        <taxon>Eukaryota</taxon>
        <taxon>Viridiplantae</taxon>
        <taxon>Chlorophyta</taxon>
        <taxon>core chlorophytes</taxon>
        <taxon>Trebouxiophyceae</taxon>
        <taxon>Trebouxiophyceae incertae sedis</taxon>
        <taxon>Coccomyxaceae</taxon>
        <taxon>Coccomyxa</taxon>
    </lineage>
</organism>
<dbReference type="EMBL" id="CAXHTA020000018">
    <property type="protein sequence ID" value="CAL5228144.1"/>
    <property type="molecule type" value="Genomic_DNA"/>
</dbReference>
<proteinExistence type="predicted"/>
<comment type="caution">
    <text evidence="3">The sequence shown here is derived from an EMBL/GenBank/DDBJ whole genome shotgun (WGS) entry which is preliminary data.</text>
</comment>
<protein>
    <submittedName>
        <fullName evidence="3">G11224 protein</fullName>
    </submittedName>
</protein>
<keyword evidence="4" id="KW-1185">Reference proteome</keyword>
<dbReference type="Proteomes" id="UP001497392">
    <property type="component" value="Unassembled WGS sequence"/>
</dbReference>
<keyword evidence="2" id="KW-0732">Signal</keyword>
<sequence>MRTLLLFCLACSLSFDRLSRAKATGDADGSLGRKEGATLDFKRGRRLLSDSEAEQGWGRTAPDARGAGALYAPRRYFVAPTKDGLVSVAGDVVTIPVSALTASYPEDGIAYAVPAESGSTIAYSPARPYIHMFPLNYTLLYIPASSSHSGGYHWIIYDEAKSFYSYDDGDSTPGDYDYDESEELPAGCTYVDSRDLMQPRVLDYADASSNAAPAPASSQTSALSAFGSSAIALGSASTTAQAPTNLQQLKALETSMAAYPAPGTAMPGSVQTETPPQGWGSGRKLISVAPAPAPVKAPRNATLAAAKEAAMVQGPGKTPGSATSLVQMLCKPVPARVDPSTEPPSHHRASPPWYMILSYFCTALNFCSTFIGICIGQIIETRRAGAAATT</sequence>
<reference evidence="3 4" key="1">
    <citation type="submission" date="2024-06" db="EMBL/GenBank/DDBJ databases">
        <authorList>
            <person name="Kraege A."/>
            <person name="Thomma B."/>
        </authorList>
    </citation>
    <scope>NUCLEOTIDE SEQUENCE [LARGE SCALE GENOMIC DNA]</scope>
</reference>
<gene>
    <name evidence="3" type="primary">g11224</name>
    <name evidence="3" type="ORF">VP750_LOCUS10050</name>
</gene>
<feature type="chain" id="PRO_5047044712" evidence="2">
    <location>
        <begin position="22"/>
        <end position="390"/>
    </location>
</feature>
<name>A0ABP1GC53_9CHLO</name>
<evidence type="ECO:0000256" key="2">
    <source>
        <dbReference type="SAM" id="SignalP"/>
    </source>
</evidence>